<comment type="caution">
    <text evidence="1">The sequence shown here is derived from an EMBL/GenBank/DDBJ whole genome shotgun (WGS) entry which is preliminary data.</text>
</comment>
<feature type="non-terminal residue" evidence="1">
    <location>
        <position position="1"/>
    </location>
</feature>
<protein>
    <submittedName>
        <fullName evidence="1">Uncharacterized protein</fullName>
    </submittedName>
</protein>
<proteinExistence type="predicted"/>
<keyword evidence="2" id="KW-1185">Reference proteome</keyword>
<evidence type="ECO:0000313" key="1">
    <source>
        <dbReference type="EMBL" id="KAH7359485.1"/>
    </source>
</evidence>
<dbReference type="EMBL" id="JAGPXD010000004">
    <property type="protein sequence ID" value="KAH7359485.1"/>
    <property type="molecule type" value="Genomic_DNA"/>
</dbReference>
<sequence length="192" mass="21487">QVDKLARFLFLCKDFIRLARKPQYQSLFKNIDVVALEANSGEVPAGLSKRCFVHAETQQILHYEQHPHQPAPRCIGCSKSACYLCDLLIAKQNRYRISHAHRRLYEKWTIPDIGWMSEDQAAVFATVIQDMIQELTAAIRLQQTGVRAWMAYPFESRAFLPLSSGSTASKSTVRAVSSGASSGGTVRNLQSA</sequence>
<dbReference type="OrthoDB" id="4851849at2759"/>
<evidence type="ECO:0000313" key="2">
    <source>
        <dbReference type="Proteomes" id="UP000813385"/>
    </source>
</evidence>
<name>A0A8K0TCL7_9PEZI</name>
<dbReference type="InterPro" id="IPR027796">
    <property type="entry name" value="OTT_1508_deam-like"/>
</dbReference>
<organism evidence="1 2">
    <name type="scientific">Plectosphaerella cucumerina</name>
    <dbReference type="NCBI Taxonomy" id="40658"/>
    <lineage>
        <taxon>Eukaryota</taxon>
        <taxon>Fungi</taxon>
        <taxon>Dikarya</taxon>
        <taxon>Ascomycota</taxon>
        <taxon>Pezizomycotina</taxon>
        <taxon>Sordariomycetes</taxon>
        <taxon>Hypocreomycetidae</taxon>
        <taxon>Glomerellales</taxon>
        <taxon>Plectosphaerellaceae</taxon>
        <taxon>Plectosphaerella</taxon>
    </lineage>
</organism>
<gene>
    <name evidence="1" type="ORF">B0T11DRAFT_356185</name>
</gene>
<dbReference type="Proteomes" id="UP000813385">
    <property type="component" value="Unassembled WGS sequence"/>
</dbReference>
<reference evidence="1" key="1">
    <citation type="journal article" date="2021" name="Nat. Commun.">
        <title>Genetic determinants of endophytism in the Arabidopsis root mycobiome.</title>
        <authorList>
            <person name="Mesny F."/>
            <person name="Miyauchi S."/>
            <person name="Thiergart T."/>
            <person name="Pickel B."/>
            <person name="Atanasova L."/>
            <person name="Karlsson M."/>
            <person name="Huettel B."/>
            <person name="Barry K.W."/>
            <person name="Haridas S."/>
            <person name="Chen C."/>
            <person name="Bauer D."/>
            <person name="Andreopoulos W."/>
            <person name="Pangilinan J."/>
            <person name="LaButti K."/>
            <person name="Riley R."/>
            <person name="Lipzen A."/>
            <person name="Clum A."/>
            <person name="Drula E."/>
            <person name="Henrissat B."/>
            <person name="Kohler A."/>
            <person name="Grigoriev I.V."/>
            <person name="Martin F.M."/>
            <person name="Hacquard S."/>
        </authorList>
    </citation>
    <scope>NUCLEOTIDE SEQUENCE</scope>
    <source>
        <strain evidence="1">MPI-CAGE-AT-0016</strain>
    </source>
</reference>
<dbReference type="Pfam" id="PF14441">
    <property type="entry name" value="OTT_1508_deam"/>
    <property type="match status" value="1"/>
</dbReference>
<dbReference type="AlphaFoldDB" id="A0A8K0TCL7"/>
<accession>A0A8K0TCL7</accession>